<dbReference type="PANTHER" id="PTHR10704:SF71">
    <property type="entry name" value="CARBOHYDRATE SULFOTRANSFERASE 1-LIKE"/>
    <property type="match status" value="1"/>
</dbReference>
<feature type="domain" description="Sulfotransferase" evidence="1">
    <location>
        <begin position="87"/>
        <end position="361"/>
    </location>
</feature>
<keyword evidence="2" id="KW-1185">Reference proteome</keyword>
<evidence type="ECO:0000313" key="2">
    <source>
        <dbReference type="Proteomes" id="UP000694865"/>
    </source>
</evidence>
<protein>
    <submittedName>
        <fullName evidence="3">Carbohydrate sulfotransferase 1-like</fullName>
    </submittedName>
</protein>
<gene>
    <name evidence="3" type="primary">LOC100378605</name>
</gene>
<dbReference type="InterPro" id="IPR051135">
    <property type="entry name" value="Gal/GlcNAc/GalNAc_ST"/>
</dbReference>
<reference evidence="3" key="1">
    <citation type="submission" date="2025-08" db="UniProtKB">
        <authorList>
            <consortium name="RefSeq"/>
        </authorList>
    </citation>
    <scope>IDENTIFICATION</scope>
    <source>
        <tissue evidence="3">Testes</tissue>
    </source>
</reference>
<organism evidence="2 3">
    <name type="scientific">Saccoglossus kowalevskii</name>
    <name type="common">Acorn worm</name>
    <dbReference type="NCBI Taxonomy" id="10224"/>
    <lineage>
        <taxon>Eukaryota</taxon>
        <taxon>Metazoa</taxon>
        <taxon>Hemichordata</taxon>
        <taxon>Enteropneusta</taxon>
        <taxon>Harrimaniidae</taxon>
        <taxon>Saccoglossus</taxon>
    </lineage>
</organism>
<dbReference type="SUPFAM" id="SSF52540">
    <property type="entry name" value="P-loop containing nucleoside triphosphate hydrolases"/>
    <property type="match status" value="1"/>
</dbReference>
<accession>A0ABM0GJC5</accession>
<name>A0ABM0GJC5_SACKO</name>
<dbReference type="RefSeq" id="XP_002731127.1">
    <property type="nucleotide sequence ID" value="XM_002731081.1"/>
</dbReference>
<sequence length="392" mass="45234">MPTAAAIGWSHGRHALEFVRFVVSDISKDEEHCDCYLHCSYVSLNIILYHGYHISNVNNVQHSIPTRTQVTVTITKPDSGHTQSRLRVVLVAAFRTGSTFTGQLLNQDPRMFYLFEPFRVVSDMIKNGDIDKSLENSTKFELIENIFNCRFPAYFVHHIRRWGLAAHESNSLKGVCNQYGGCKNTTPEKLSESCTMYEHIGVKVIRLESLQLLEPLVRYDTNLKVLHLVRDPRGVVSSRKYMYKNANNRSINTMGHLRADLKAYCQRMVEMLRVVSDPPEWLEGRYKILRYEDTATDPINSVKSIYKFLNLPLPENVTDWIDNNTKEDHNVKSVMGTKKNSTAAAQSWRSRLIYDDVNIVQHLSPCLELMDLMGYKRMDSQSHMRNLSYRSF</sequence>
<dbReference type="PANTHER" id="PTHR10704">
    <property type="entry name" value="CARBOHYDRATE SULFOTRANSFERASE"/>
    <property type="match status" value="1"/>
</dbReference>
<proteinExistence type="predicted"/>
<dbReference type="InterPro" id="IPR000863">
    <property type="entry name" value="Sulfotransferase_dom"/>
</dbReference>
<dbReference type="InterPro" id="IPR027417">
    <property type="entry name" value="P-loop_NTPase"/>
</dbReference>
<dbReference type="Gene3D" id="3.40.50.300">
    <property type="entry name" value="P-loop containing nucleotide triphosphate hydrolases"/>
    <property type="match status" value="1"/>
</dbReference>
<dbReference type="GeneID" id="100378605"/>
<dbReference type="Pfam" id="PF00685">
    <property type="entry name" value="Sulfotransfer_1"/>
    <property type="match status" value="1"/>
</dbReference>
<evidence type="ECO:0000313" key="3">
    <source>
        <dbReference type="RefSeq" id="XP_002731127.1"/>
    </source>
</evidence>
<evidence type="ECO:0000259" key="1">
    <source>
        <dbReference type="Pfam" id="PF00685"/>
    </source>
</evidence>
<dbReference type="Proteomes" id="UP000694865">
    <property type="component" value="Unplaced"/>
</dbReference>